<protein>
    <submittedName>
        <fullName evidence="2">Uncharacterized protein</fullName>
    </submittedName>
</protein>
<dbReference type="PANTHER" id="PTHR34375:SF3">
    <property type="entry name" value="CONDENSATION DOMAIN-CONTAINING PROTEIN"/>
    <property type="match status" value="1"/>
</dbReference>
<dbReference type="AlphaFoldDB" id="A0A6A2XG88"/>
<feature type="compositionally biased region" description="Basic and acidic residues" evidence="1">
    <location>
        <begin position="421"/>
        <end position="437"/>
    </location>
</feature>
<proteinExistence type="predicted"/>
<reference evidence="2" key="1">
    <citation type="submission" date="2019-09" db="EMBL/GenBank/DDBJ databases">
        <title>Draft genome information of white flower Hibiscus syriacus.</title>
        <authorList>
            <person name="Kim Y.-M."/>
        </authorList>
    </citation>
    <scope>NUCLEOTIDE SEQUENCE [LARGE SCALE GENOMIC DNA]</scope>
    <source>
        <strain evidence="2">YM2019G1</strain>
    </source>
</reference>
<dbReference type="Pfam" id="PF03004">
    <property type="entry name" value="Transposase_24"/>
    <property type="match status" value="1"/>
</dbReference>
<comment type="caution">
    <text evidence="2">The sequence shown here is derived from an EMBL/GenBank/DDBJ whole genome shotgun (WGS) entry which is preliminary data.</text>
</comment>
<gene>
    <name evidence="2" type="ORF">F3Y22_tig00112507pilonHSYRG00137</name>
</gene>
<name>A0A6A2XG88_HIBSY</name>
<dbReference type="InterPro" id="IPR004252">
    <property type="entry name" value="Probable_transposase_24"/>
</dbReference>
<dbReference type="EMBL" id="VEPZ02001600">
    <property type="protein sequence ID" value="KAE8666165.1"/>
    <property type="molecule type" value="Genomic_DNA"/>
</dbReference>
<dbReference type="PANTHER" id="PTHR34375">
    <property type="entry name" value="GATA ZINC FINGER PROTEIN-RELATED"/>
    <property type="match status" value="1"/>
</dbReference>
<organism evidence="2 3">
    <name type="scientific">Hibiscus syriacus</name>
    <name type="common">Rose of Sharon</name>
    <dbReference type="NCBI Taxonomy" id="106335"/>
    <lineage>
        <taxon>Eukaryota</taxon>
        <taxon>Viridiplantae</taxon>
        <taxon>Streptophyta</taxon>
        <taxon>Embryophyta</taxon>
        <taxon>Tracheophyta</taxon>
        <taxon>Spermatophyta</taxon>
        <taxon>Magnoliopsida</taxon>
        <taxon>eudicotyledons</taxon>
        <taxon>Gunneridae</taxon>
        <taxon>Pentapetalae</taxon>
        <taxon>rosids</taxon>
        <taxon>malvids</taxon>
        <taxon>Malvales</taxon>
        <taxon>Malvaceae</taxon>
        <taxon>Malvoideae</taxon>
        <taxon>Hibiscus</taxon>
    </lineage>
</organism>
<evidence type="ECO:0000313" key="2">
    <source>
        <dbReference type="EMBL" id="KAE8666165.1"/>
    </source>
</evidence>
<feature type="region of interest" description="Disordered" evidence="1">
    <location>
        <begin position="421"/>
        <end position="455"/>
    </location>
</feature>
<accession>A0A6A2XG88</accession>
<dbReference type="Proteomes" id="UP000436088">
    <property type="component" value="Unassembled WGS sequence"/>
</dbReference>
<evidence type="ECO:0000256" key="1">
    <source>
        <dbReference type="SAM" id="MobiDB-lite"/>
    </source>
</evidence>
<sequence length="455" mass="50891">MMKILHFSGLQSRGIKLYGALGAAGLIAAHNSKCYADHQKQYGVVTLTDCRSVLEPPLSDHNFDTVIDDSDDQQKLVGEDDYMGCASCHGIAPSIAVFDTIRNGRLDCVCVLSRCIRGNRCRSCGAGYKHAQAKHPSMVSNTAMVRLMPRTKNTPRRSSKLIENDDREVGKYRCFITEFGNSVALKESSITKAVSILNEDEVASTVTPNRDLVVNLQRKFQRGNPDLAKLIGDSILAGLQILVLFKEVMEHWLREGRGVKEFNDFISDSCSLEVEKIMHGALFTLTIIPRTPRYMDAPLEKPLLFQATTKVYTHGWIEELACIAHEEENTSCSKVGRIQLFDMTHTKKDGTPMTADAAKIMVRLLGKLREKRAEYHATASSQGIVNDDDIENQAINDVLGPERYGRKVGWEDQQMANLKAENEAREAERAAEAEREAVAAQRESTYQQRCEEFEK</sequence>
<evidence type="ECO:0000313" key="3">
    <source>
        <dbReference type="Proteomes" id="UP000436088"/>
    </source>
</evidence>
<keyword evidence="3" id="KW-1185">Reference proteome</keyword>